<evidence type="ECO:0000256" key="2">
    <source>
        <dbReference type="RuleBase" id="RU365030"/>
    </source>
</evidence>
<dbReference type="CDD" id="cd11287">
    <property type="entry name" value="Sec23_C"/>
    <property type="match status" value="1"/>
</dbReference>
<keyword evidence="2" id="KW-0256">Endoplasmic reticulum</keyword>
<feature type="domain" description="Sec23/Sec24 beta-sandwich" evidence="6">
    <location>
        <begin position="485"/>
        <end position="523"/>
    </location>
</feature>
<evidence type="ECO:0000259" key="4">
    <source>
        <dbReference type="Pfam" id="PF04811"/>
    </source>
</evidence>
<feature type="domain" description="Sec23/Sec24 helical" evidence="5">
    <location>
        <begin position="538"/>
        <end position="636"/>
    </location>
</feature>
<evidence type="ECO:0000259" key="3">
    <source>
        <dbReference type="Pfam" id="PF00626"/>
    </source>
</evidence>
<dbReference type="PANTHER" id="PTHR11141">
    <property type="entry name" value="PROTEIN TRANSPORT PROTEIN SEC23"/>
    <property type="match status" value="1"/>
</dbReference>
<feature type="domain" description="Sec23/Sec24 beta-sandwich" evidence="6">
    <location>
        <begin position="363"/>
        <end position="428"/>
    </location>
</feature>
<comment type="function">
    <text evidence="2">Component of the coat protein complex II (COPII) which promotes the formation of transport vesicles from the endoplasmic reticulum (ER). The coat has two main functions, the physical deformation of the endoplasmic reticulum membrane into vesicles and the selection of cargo molecules.</text>
</comment>
<keyword evidence="2" id="KW-0479">Metal-binding</keyword>
<protein>
    <recommendedName>
        <fullName evidence="2">Protein transport protein SEC23</fullName>
    </recommendedName>
</protein>
<keyword evidence="2" id="KW-0653">Protein transport</keyword>
<keyword evidence="2" id="KW-0931">ER-Golgi transport</keyword>
<feature type="domain" description="Sec23/Sec24 trunk" evidence="4">
    <location>
        <begin position="2"/>
        <end position="51"/>
    </location>
</feature>
<feature type="domain" description="Gelsolin-like" evidence="3">
    <location>
        <begin position="672"/>
        <end position="758"/>
    </location>
</feature>
<dbReference type="SUPFAM" id="SSF82754">
    <property type="entry name" value="C-terminal, gelsolin-like domain of Sec23/24"/>
    <property type="match status" value="1"/>
</dbReference>
<dbReference type="InterPro" id="IPR001888">
    <property type="entry name" value="Transposase_1"/>
</dbReference>
<dbReference type="SUPFAM" id="SSF53300">
    <property type="entry name" value="vWA-like"/>
    <property type="match status" value="1"/>
</dbReference>
<dbReference type="InterPro" id="IPR036397">
    <property type="entry name" value="RNaseH_sf"/>
</dbReference>
<name>A0ABY6L428_9ARAC</name>
<dbReference type="InterPro" id="IPR007123">
    <property type="entry name" value="Gelsolin-like_dom"/>
</dbReference>
<evidence type="ECO:0000313" key="7">
    <source>
        <dbReference type="EMBL" id="UYV74927.1"/>
    </source>
</evidence>
<accession>A0ABY6L428</accession>
<keyword evidence="1 2" id="KW-0968">Cytoplasmic vesicle</keyword>
<dbReference type="Gene3D" id="3.40.20.10">
    <property type="entry name" value="Severin"/>
    <property type="match status" value="1"/>
</dbReference>
<dbReference type="InterPro" id="IPR012990">
    <property type="entry name" value="Beta-sandwich_Sec23_24"/>
</dbReference>
<dbReference type="Pfam" id="PF01359">
    <property type="entry name" value="Transposase_1"/>
    <property type="match status" value="1"/>
</dbReference>
<dbReference type="Gene3D" id="3.40.50.410">
    <property type="entry name" value="von Willebrand factor, type A domain"/>
    <property type="match status" value="1"/>
</dbReference>
<evidence type="ECO:0000256" key="1">
    <source>
        <dbReference type="ARBA" id="ARBA00023329"/>
    </source>
</evidence>
<evidence type="ECO:0000259" key="6">
    <source>
        <dbReference type="Pfam" id="PF08033"/>
    </source>
</evidence>
<dbReference type="Pfam" id="PF00626">
    <property type="entry name" value="Gelsolin"/>
    <property type="match status" value="1"/>
</dbReference>
<comment type="similarity">
    <text evidence="2">Belongs to the SEC23/SEC24 family. SEC23 subfamily.</text>
</comment>
<dbReference type="InterPro" id="IPR037550">
    <property type="entry name" value="Sec23_C"/>
</dbReference>
<dbReference type="Pfam" id="PF08033">
    <property type="entry name" value="Sec23_BS"/>
    <property type="match status" value="2"/>
</dbReference>
<dbReference type="InterPro" id="IPR006896">
    <property type="entry name" value="Sec23/24_trunk_dom"/>
</dbReference>
<comment type="subcellular location">
    <subcellularLocation>
        <location evidence="2">Cytoplasmic vesicle</location>
        <location evidence="2">COPII-coated vesicle membrane</location>
        <topology evidence="2">Peripheral membrane protein</topology>
        <orientation evidence="2">Cytoplasmic side</orientation>
    </subcellularLocation>
    <subcellularLocation>
        <location evidence="2">Endoplasmic reticulum membrane</location>
        <topology evidence="2">Peripheral membrane protein</topology>
        <orientation evidence="2">Cytoplasmic side</orientation>
    </subcellularLocation>
</comment>
<dbReference type="InterPro" id="IPR006900">
    <property type="entry name" value="Sec23/24_helical_dom"/>
</dbReference>
<keyword evidence="2" id="KW-0963">Cytoplasm</keyword>
<keyword evidence="2" id="KW-0862">Zinc</keyword>
<dbReference type="InterPro" id="IPR037364">
    <property type="entry name" value="Sec23"/>
</dbReference>
<feature type="non-terminal residue" evidence="7">
    <location>
        <position position="805"/>
    </location>
</feature>
<proteinExistence type="inferred from homology"/>
<dbReference type="PANTHER" id="PTHR11141:SF0">
    <property type="entry name" value="PROTEIN TRANSPORT PROTEIN SEC23"/>
    <property type="match status" value="1"/>
</dbReference>
<dbReference type="InterPro" id="IPR029006">
    <property type="entry name" value="ADF-H/Gelsolin-like_dom_sf"/>
</dbReference>
<dbReference type="Proteomes" id="UP001235939">
    <property type="component" value="Chromosome 12"/>
</dbReference>
<gene>
    <name evidence="7" type="ORF">LAZ67_12001823</name>
</gene>
<evidence type="ECO:0000259" key="5">
    <source>
        <dbReference type="Pfam" id="PF04815"/>
    </source>
</evidence>
<dbReference type="EMBL" id="CP092874">
    <property type="protein sequence ID" value="UYV74927.1"/>
    <property type="molecule type" value="Genomic_DNA"/>
</dbReference>
<dbReference type="Gene3D" id="3.30.420.10">
    <property type="entry name" value="Ribonuclease H-like superfamily/Ribonuclease H"/>
    <property type="match status" value="1"/>
</dbReference>
<dbReference type="SUPFAM" id="SSF81995">
    <property type="entry name" value="beta-sandwich domain of Sec23/24"/>
    <property type="match status" value="2"/>
</dbReference>
<dbReference type="InterPro" id="IPR036465">
    <property type="entry name" value="vWFA_dom_sf"/>
</dbReference>
<keyword evidence="8" id="KW-1185">Reference proteome</keyword>
<dbReference type="InterPro" id="IPR036180">
    <property type="entry name" value="Gelsolin-like_dom_sf"/>
</dbReference>
<keyword evidence="2" id="KW-0472">Membrane</keyword>
<evidence type="ECO:0000313" key="8">
    <source>
        <dbReference type="Proteomes" id="UP001235939"/>
    </source>
</evidence>
<dbReference type="SUPFAM" id="SSF81811">
    <property type="entry name" value="Helical domain of Sec23/24"/>
    <property type="match status" value="1"/>
</dbReference>
<dbReference type="Gene3D" id="2.60.40.1670">
    <property type="entry name" value="beta-sandwich domain of Sec23/24"/>
    <property type="match status" value="1"/>
</dbReference>
<reference evidence="7 8" key="1">
    <citation type="submission" date="2022-01" db="EMBL/GenBank/DDBJ databases">
        <title>A chromosomal length assembly of Cordylochernes scorpioides.</title>
        <authorList>
            <person name="Zeh D."/>
            <person name="Zeh J."/>
        </authorList>
    </citation>
    <scope>NUCLEOTIDE SEQUENCE [LARGE SCALE GENOMIC DNA]</scope>
    <source>
        <strain evidence="7">IN4F17</strain>
        <tissue evidence="7">Whole Body</tissue>
    </source>
</reference>
<dbReference type="Gene3D" id="1.20.120.730">
    <property type="entry name" value="Sec23/Sec24 helical domain"/>
    <property type="match status" value="1"/>
</dbReference>
<keyword evidence="2" id="KW-0813">Transport</keyword>
<organism evidence="7 8">
    <name type="scientific">Cordylochernes scorpioides</name>
    <dbReference type="NCBI Taxonomy" id="51811"/>
    <lineage>
        <taxon>Eukaryota</taxon>
        <taxon>Metazoa</taxon>
        <taxon>Ecdysozoa</taxon>
        <taxon>Arthropoda</taxon>
        <taxon>Chelicerata</taxon>
        <taxon>Arachnida</taxon>
        <taxon>Pseudoscorpiones</taxon>
        <taxon>Cheliferoidea</taxon>
        <taxon>Chernetidae</taxon>
        <taxon>Cordylochernes</taxon>
    </lineage>
</organism>
<dbReference type="InterPro" id="IPR036175">
    <property type="entry name" value="Sec23/24_helical_dom_sf"/>
</dbReference>
<dbReference type="Pfam" id="PF04815">
    <property type="entry name" value="Sec23_helical"/>
    <property type="match status" value="1"/>
</dbReference>
<sequence length="805" mass="91231">MRRFLQPVANCDISLTDMLGEIQRDPWPVPQGKRPLRSTGVALSIAVSLLEVGSLLDSLCVEDRERIVDFSHCGRKSLFYKKKREVAEEEGISFGSTQSIIKDILGVRRLNTVLVPKDSTFDQKNARKETASLNLKATTDDPELLKRVITGDETWIYGFVSEITQQATEWRFKNEPRPKKARKAPSKVKVMLTVFFDYQGIVHHEFQQQGSTITADSYLGVLRRLREAIRKKRQELWRSKLWILHHDNASAHTALKISKFLQDHSTSVFPQPPYSPDLAPCDFFLFGKLKKKLKGRKFQSIEEIKVESKKAMKAIPKTDYQGCFADWKKRGHIVMGDSFNSSLFKQSFQRVFAKNDHGDLRMGFNAVLEVKCSREIKICGAIGPCSSLAIKSAHVSDTEIGQGNTCQWKLCSLYPNTTVAIFFEAVNQVGVSQHVHSLSSPVVLYTWTSGTLWLSNKVLSSRERYCIRQVSAMPQEKDQSVVCPQHNAPIPQGGRGCIQFITKYQHSAGHQRIRVTTLSRPWVDSNGGALHQVASGFDQESAAVLMARFACHRAETEDGADVLRWLDRTLIRLCQRFGDYNKDDPRSFRYPENFSLYPQFMFHLRRSQFLQVFNNSPDETSFYRHMLTREDVSQSLTMIQPILYSYSFNGPPEVRPHWYSRVAVTLSDCACVQPVLLDTSSIQPDRILLMDTFFHVVIFHGETIAAWRKAGYQNAPEYGNFKQLLAAPMGDAQEILTTRFPVPRYIDCDQGGSQARFLLSKVNPSVTHNTAAPWGTMAPNVSSTSSTFPSLIALSANVWFPSVRE</sequence>
<dbReference type="Pfam" id="PF04811">
    <property type="entry name" value="Sec23_trunk"/>
    <property type="match status" value="1"/>
</dbReference>